<keyword evidence="11" id="KW-1185">Reference proteome</keyword>
<protein>
    <submittedName>
        <fullName evidence="10">Hydrogenase large subunit</fullName>
    </submittedName>
</protein>
<accession>A0A4R1K808</accession>
<dbReference type="PANTHER" id="PTHR42958">
    <property type="entry name" value="HYDROGENASE-2 LARGE CHAIN"/>
    <property type="match status" value="1"/>
</dbReference>
<dbReference type="GO" id="GO:0030313">
    <property type="term" value="C:cell envelope"/>
    <property type="evidence" value="ECO:0007669"/>
    <property type="project" value="UniProtKB-SubCell"/>
</dbReference>
<feature type="binding site" evidence="8">
    <location>
        <position position="545"/>
    </location>
    <ligand>
        <name>Mg(2+)</name>
        <dbReference type="ChEBI" id="CHEBI:18420"/>
    </ligand>
</feature>
<comment type="cofactor">
    <cofactor evidence="1 8">
        <name>Ni(2+)</name>
        <dbReference type="ChEBI" id="CHEBI:49786"/>
    </cofactor>
</comment>
<comment type="subunit">
    <text evidence="4">Heterodimer of a large and a small subunit.</text>
</comment>
<evidence type="ECO:0000256" key="4">
    <source>
        <dbReference type="ARBA" id="ARBA00011771"/>
    </source>
</evidence>
<proteinExistence type="inferred from homology"/>
<dbReference type="Pfam" id="PF00374">
    <property type="entry name" value="NiFeSe_Hases"/>
    <property type="match status" value="1"/>
</dbReference>
<evidence type="ECO:0000256" key="8">
    <source>
        <dbReference type="PIRSR" id="PIRSR601501-1"/>
    </source>
</evidence>
<dbReference type="OrthoDB" id="9761717at2"/>
<dbReference type="InterPro" id="IPR029014">
    <property type="entry name" value="NiFe-Hase_large"/>
</dbReference>
<dbReference type="PROSITE" id="PS00507">
    <property type="entry name" value="NI_HGENASE_L_1"/>
    <property type="match status" value="1"/>
</dbReference>
<comment type="cofactor">
    <cofactor evidence="8">
        <name>Fe cation</name>
        <dbReference type="ChEBI" id="CHEBI:24875"/>
    </cofactor>
</comment>
<dbReference type="FunFam" id="1.10.645.10:FF:000002">
    <property type="entry name" value="Hydrogenase 2 large subunit"/>
    <property type="match status" value="1"/>
</dbReference>
<feature type="binding site" evidence="8">
    <location>
        <position position="64"/>
    </location>
    <ligand>
        <name>Fe cation</name>
        <dbReference type="ChEBI" id="CHEBI:24875"/>
    </ligand>
</feature>
<dbReference type="Gene3D" id="1.10.645.10">
    <property type="entry name" value="Cytochrome-c3 Hydrogenase, chain B"/>
    <property type="match status" value="1"/>
</dbReference>
<keyword evidence="8" id="KW-0460">Magnesium</keyword>
<feature type="binding site" evidence="8">
    <location>
        <position position="64"/>
    </location>
    <ligand>
        <name>Ni(2+)</name>
        <dbReference type="ChEBI" id="CHEBI:49786"/>
    </ligand>
</feature>
<dbReference type="SUPFAM" id="SSF56762">
    <property type="entry name" value="HydB/Nqo4-like"/>
    <property type="match status" value="1"/>
</dbReference>
<sequence>MSNRITIDPITRIEGHLRIDFEVAGGKVSKAWSSAQMWRGIEKILLGRDPRDAWVFAQRFCGVCTTVHAISSIRSVENAFNVEVPLNAQLVRNIIIAQHSLQDHIVHFYHLSALDWVDIVSALSADPKKTAQLAQSISDWPGNSETEFKAVKEKLAAFVQTGRLGIFGSGYWGHPAMKLPPEVNLLATAHYLKALDYQKKAAAAVAILGGKNPHIQNLCMGGVATAINFDNEATLNMERVALLRSLMTETRDFVKKVLFNDVVAIGSMYKDWFTYGRGVDNYLAVPEFPLDSKMTKFDMSGGIIHGGDLKNFRKLTNHSDEALINGITESTAHAWYKKDTPKHPYEGVTEPEYTDFEPEGRYTWCKAPRLDGRPVQVGPIAQILASYAAGDKEVVAIVDSVCSKLGISVNALQSTMGRHVTRAIRSVIMADKSLKYLDMLIDNYSKGDTVYANHVEMPKGEYQGVGFHEAPRGTLSHWMVVEDRKLKNYQAVVPSTWNAGPRDENGAAGPYEASIQGNPVADAHKPLEVIRTVHSFDPCIACAVHSIDPEGKELVNVKVR</sequence>
<dbReference type="PROSITE" id="PS00508">
    <property type="entry name" value="NI_HGENASE_L_2"/>
    <property type="match status" value="1"/>
</dbReference>
<evidence type="ECO:0000256" key="7">
    <source>
        <dbReference type="ARBA" id="ARBA00023002"/>
    </source>
</evidence>
<evidence type="ECO:0000313" key="11">
    <source>
        <dbReference type="Proteomes" id="UP000294614"/>
    </source>
</evidence>
<evidence type="ECO:0000256" key="6">
    <source>
        <dbReference type="ARBA" id="ARBA00022723"/>
    </source>
</evidence>
<organism evidence="10 11">
    <name type="scientific">Seleniivibrio woodruffii</name>
    <dbReference type="NCBI Taxonomy" id="1078050"/>
    <lineage>
        <taxon>Bacteria</taxon>
        <taxon>Pseudomonadati</taxon>
        <taxon>Deferribacterota</taxon>
        <taxon>Deferribacteres</taxon>
        <taxon>Deferribacterales</taxon>
        <taxon>Geovibrionaceae</taxon>
        <taxon>Seleniivibrio</taxon>
    </lineage>
</organism>
<evidence type="ECO:0000313" key="10">
    <source>
        <dbReference type="EMBL" id="TCK60425.1"/>
    </source>
</evidence>
<evidence type="ECO:0000256" key="9">
    <source>
        <dbReference type="RuleBase" id="RU003896"/>
    </source>
</evidence>
<feature type="binding site" evidence="8">
    <location>
        <position position="539"/>
    </location>
    <ligand>
        <name>Ni(2+)</name>
        <dbReference type="ChEBI" id="CHEBI:49786"/>
    </ligand>
</feature>
<comment type="subcellular location">
    <subcellularLocation>
        <location evidence="2">Cell envelope</location>
    </subcellularLocation>
</comment>
<feature type="binding site" evidence="8">
    <location>
        <position position="42"/>
    </location>
    <ligand>
        <name>Mg(2+)</name>
        <dbReference type="ChEBI" id="CHEBI:18420"/>
    </ligand>
</feature>
<feature type="binding site" evidence="8">
    <location>
        <position position="542"/>
    </location>
    <ligand>
        <name>Fe cation</name>
        <dbReference type="ChEBI" id="CHEBI:24875"/>
    </ligand>
</feature>
<evidence type="ECO:0000256" key="5">
    <source>
        <dbReference type="ARBA" id="ARBA00022596"/>
    </source>
</evidence>
<keyword evidence="8" id="KW-0408">Iron</keyword>
<dbReference type="GO" id="GO:0008901">
    <property type="term" value="F:ferredoxin hydrogenase activity"/>
    <property type="evidence" value="ECO:0007669"/>
    <property type="project" value="InterPro"/>
</dbReference>
<dbReference type="InterPro" id="IPR050867">
    <property type="entry name" value="NiFe/NiFeSe_hydrgnase_LSU"/>
</dbReference>
<keyword evidence="6 8" id="KW-0479">Metal-binding</keyword>
<dbReference type="AlphaFoldDB" id="A0A4R1K808"/>
<feature type="binding site" evidence="8">
    <location>
        <position position="61"/>
    </location>
    <ligand>
        <name>Ni(2+)</name>
        <dbReference type="ChEBI" id="CHEBI:49786"/>
    </ligand>
</feature>
<dbReference type="GO" id="GO:0016151">
    <property type="term" value="F:nickel cation binding"/>
    <property type="evidence" value="ECO:0007669"/>
    <property type="project" value="InterPro"/>
</dbReference>
<keyword evidence="5 8" id="KW-0533">Nickel</keyword>
<gene>
    <name evidence="10" type="ORF">C8D98_1298</name>
</gene>
<keyword evidence="7 9" id="KW-0560">Oxidoreductase</keyword>
<reference evidence="10 11" key="1">
    <citation type="submission" date="2019-03" db="EMBL/GenBank/DDBJ databases">
        <title>Genomic Encyclopedia of Type Strains, Phase IV (KMG-IV): sequencing the most valuable type-strain genomes for metagenomic binning, comparative biology and taxonomic classification.</title>
        <authorList>
            <person name="Goeker M."/>
        </authorList>
    </citation>
    <scope>NUCLEOTIDE SEQUENCE [LARGE SCALE GENOMIC DNA]</scope>
    <source>
        <strain evidence="10 11">DSM 24984</strain>
    </source>
</reference>
<comment type="caution">
    <text evidence="10">The sequence shown here is derived from an EMBL/GenBank/DDBJ whole genome shotgun (WGS) entry which is preliminary data.</text>
</comment>
<evidence type="ECO:0000256" key="1">
    <source>
        <dbReference type="ARBA" id="ARBA00001967"/>
    </source>
</evidence>
<dbReference type="InterPro" id="IPR001501">
    <property type="entry name" value="Ni-dep_hyd_lsu"/>
</dbReference>
<name>A0A4R1K808_9BACT</name>
<dbReference type="RefSeq" id="WP_132873115.1">
    <property type="nucleotide sequence ID" value="NZ_JAJUHT010000007.1"/>
</dbReference>
<dbReference type="PANTHER" id="PTHR42958:SF1">
    <property type="entry name" value="HYDROGENASE-2 LARGE CHAIN"/>
    <property type="match status" value="1"/>
</dbReference>
<dbReference type="InterPro" id="IPR018194">
    <property type="entry name" value="Ni-dep_hyd_lsu_Ni_BS"/>
</dbReference>
<evidence type="ECO:0000256" key="3">
    <source>
        <dbReference type="ARBA" id="ARBA00009292"/>
    </source>
</evidence>
<comment type="similarity">
    <text evidence="3 9">Belongs to the [NiFe]/[NiFeSe] hydrogenase large subunit family.</text>
</comment>
<evidence type="ECO:0000256" key="2">
    <source>
        <dbReference type="ARBA" id="ARBA00004196"/>
    </source>
</evidence>
<dbReference type="Proteomes" id="UP000294614">
    <property type="component" value="Unassembled WGS sequence"/>
</dbReference>
<dbReference type="EMBL" id="SMGG01000004">
    <property type="protein sequence ID" value="TCK60425.1"/>
    <property type="molecule type" value="Genomic_DNA"/>
</dbReference>